<proteinExistence type="inferred from homology"/>
<dbReference type="Gene3D" id="3.40.830.10">
    <property type="entry name" value="LigB-like"/>
    <property type="match status" value="1"/>
</dbReference>
<dbReference type="Proteomes" id="UP000198287">
    <property type="component" value="Unassembled WGS sequence"/>
</dbReference>
<evidence type="ECO:0000256" key="2">
    <source>
        <dbReference type="ARBA" id="ARBA00007581"/>
    </source>
</evidence>
<dbReference type="EMBL" id="LNIX01000004">
    <property type="protein sequence ID" value="OXA55648.1"/>
    <property type="molecule type" value="Genomic_DNA"/>
</dbReference>
<dbReference type="GO" id="GO:0008198">
    <property type="term" value="F:ferrous iron binding"/>
    <property type="evidence" value="ECO:0007669"/>
    <property type="project" value="InterPro"/>
</dbReference>
<keyword evidence="7" id="KW-0223">Dioxygenase</keyword>
<dbReference type="GO" id="GO:0016702">
    <property type="term" value="F:oxidoreductase activity, acting on single donors with incorporation of molecular oxygen, incorporation of two atoms of oxygen"/>
    <property type="evidence" value="ECO:0007669"/>
    <property type="project" value="UniProtKB-ARBA"/>
</dbReference>
<accession>A0A226EEF0</accession>
<evidence type="ECO:0000259" key="6">
    <source>
        <dbReference type="Pfam" id="PF02900"/>
    </source>
</evidence>
<name>A0A226EEF0_FOLCA</name>
<dbReference type="InterPro" id="IPR004183">
    <property type="entry name" value="Xdiol_dOase_suB"/>
</dbReference>
<protein>
    <submittedName>
        <fullName evidence="7">Extradiol ring-cleavage dioxygenase</fullName>
    </submittedName>
</protein>
<organism evidence="7 8">
    <name type="scientific">Folsomia candida</name>
    <name type="common">Springtail</name>
    <dbReference type="NCBI Taxonomy" id="158441"/>
    <lineage>
        <taxon>Eukaryota</taxon>
        <taxon>Metazoa</taxon>
        <taxon>Ecdysozoa</taxon>
        <taxon>Arthropoda</taxon>
        <taxon>Hexapoda</taxon>
        <taxon>Collembola</taxon>
        <taxon>Entomobryomorpha</taxon>
        <taxon>Isotomoidea</taxon>
        <taxon>Isotomidae</taxon>
        <taxon>Proisotominae</taxon>
        <taxon>Folsomia</taxon>
    </lineage>
</organism>
<evidence type="ECO:0000256" key="3">
    <source>
        <dbReference type="ARBA" id="ARBA00022723"/>
    </source>
</evidence>
<reference evidence="7 8" key="1">
    <citation type="submission" date="2015-12" db="EMBL/GenBank/DDBJ databases">
        <title>The genome of Folsomia candida.</title>
        <authorList>
            <person name="Faddeeva A."/>
            <person name="Derks M.F."/>
            <person name="Anvar Y."/>
            <person name="Smit S."/>
            <person name="Van Straalen N."/>
            <person name="Roelofs D."/>
        </authorList>
    </citation>
    <scope>NUCLEOTIDE SEQUENCE [LARGE SCALE GENOMIC DNA]</scope>
    <source>
        <strain evidence="7 8">VU population</strain>
        <tissue evidence="7">Whole body</tissue>
    </source>
</reference>
<comment type="cofactor">
    <cofactor evidence="1">
        <name>Zn(2+)</name>
        <dbReference type="ChEBI" id="CHEBI:29105"/>
    </cofactor>
</comment>
<keyword evidence="8" id="KW-1185">Reference proteome</keyword>
<dbReference type="PANTHER" id="PTHR30096:SF0">
    <property type="entry name" value="4,5-DOPA DIOXYGENASE EXTRADIOL-LIKE PROTEIN"/>
    <property type="match status" value="1"/>
</dbReference>
<dbReference type="CDD" id="cd07363">
    <property type="entry name" value="45_DOPA_Dioxygenase"/>
    <property type="match status" value="1"/>
</dbReference>
<dbReference type="GO" id="GO:0008270">
    <property type="term" value="F:zinc ion binding"/>
    <property type="evidence" value="ECO:0007669"/>
    <property type="project" value="InterPro"/>
</dbReference>
<keyword evidence="3" id="KW-0479">Metal-binding</keyword>
<dbReference type="Pfam" id="PF02900">
    <property type="entry name" value="LigB"/>
    <property type="match status" value="1"/>
</dbReference>
<feature type="domain" description="Extradiol ring-cleavage dioxygenase class III enzyme subunit B" evidence="6">
    <location>
        <begin position="41"/>
        <end position="250"/>
    </location>
</feature>
<dbReference type="OrthoDB" id="7396853at2759"/>
<evidence type="ECO:0000256" key="4">
    <source>
        <dbReference type="ARBA" id="ARBA00022833"/>
    </source>
</evidence>
<keyword evidence="5" id="KW-0560">Oxidoreductase</keyword>
<keyword evidence="4" id="KW-0862">Zinc</keyword>
<sequence>MSTTNEKRIPSAFVPHGGGPLPILGDRAHKTLTAWLSNFVSTHLSRNKPTSCLIISAHWEAPVTTLQTGDTSSLYYDYYGFPKEAYNLNYPLKPAPELAKRVAGLLDKAGIQHKSDSERGFDHGVFIPMMLLFPDGDIPTMQISLVGGLDPEVHIKLGEALAPLRDEGVFILGSGMSYHNMRGFGSADANDVSIPFHKYLRDVLTDDGKPYEEKKDKLVGWKSAPRARDNHPREEHLIPLMTIFGTAKGSQGRGQEVFFDDVAGAKCAGYIFEE</sequence>
<evidence type="ECO:0000256" key="1">
    <source>
        <dbReference type="ARBA" id="ARBA00001947"/>
    </source>
</evidence>
<evidence type="ECO:0000313" key="7">
    <source>
        <dbReference type="EMBL" id="OXA55648.1"/>
    </source>
</evidence>
<evidence type="ECO:0000313" key="8">
    <source>
        <dbReference type="Proteomes" id="UP000198287"/>
    </source>
</evidence>
<evidence type="ECO:0000256" key="5">
    <source>
        <dbReference type="ARBA" id="ARBA00023002"/>
    </source>
</evidence>
<gene>
    <name evidence="7" type="ORF">Fcan01_09478</name>
</gene>
<dbReference type="PIRSF" id="PIRSF006157">
    <property type="entry name" value="Doxgns_DODA"/>
    <property type="match status" value="1"/>
</dbReference>
<dbReference type="OMA" id="SVIDGFW"/>
<dbReference type="PANTHER" id="PTHR30096">
    <property type="entry name" value="4,5-DOPA DIOXYGENASE EXTRADIOL-LIKE PROTEIN"/>
    <property type="match status" value="1"/>
</dbReference>
<dbReference type="AlphaFoldDB" id="A0A226EEF0"/>
<comment type="caution">
    <text evidence="7">The sequence shown here is derived from an EMBL/GenBank/DDBJ whole genome shotgun (WGS) entry which is preliminary data.</text>
</comment>
<dbReference type="SUPFAM" id="SSF53213">
    <property type="entry name" value="LigB-like"/>
    <property type="match status" value="1"/>
</dbReference>
<dbReference type="InterPro" id="IPR014436">
    <property type="entry name" value="Extradiol_dOase_DODA"/>
</dbReference>
<comment type="similarity">
    <text evidence="2">Belongs to the DODA-type extradiol aromatic ring-opening dioxygenase family.</text>
</comment>